<protein>
    <recommendedName>
        <fullName evidence="4 11">Lipid-A-disaccharide synthase</fullName>
        <ecNumber evidence="3 11">2.4.1.182</ecNumber>
    </recommendedName>
</protein>
<dbReference type="eggNOG" id="COG0763">
    <property type="taxonomic scope" value="Bacteria"/>
</dbReference>
<evidence type="ECO:0000256" key="8">
    <source>
        <dbReference type="ARBA" id="ARBA00022679"/>
    </source>
</evidence>
<comment type="pathway">
    <text evidence="11">Bacterial outer membrane biogenesis; LPS lipid A biosynthesis.</text>
</comment>
<dbReference type="GO" id="GO:0016020">
    <property type="term" value="C:membrane"/>
    <property type="evidence" value="ECO:0007669"/>
    <property type="project" value="GOC"/>
</dbReference>
<dbReference type="SUPFAM" id="SSF53756">
    <property type="entry name" value="UDP-Glycosyltransferase/glycogen phosphorylase"/>
    <property type="match status" value="1"/>
</dbReference>
<comment type="catalytic activity">
    <reaction evidence="10 11">
        <text>a lipid X + a UDP-2-N,3-O-bis[(3R)-3-hydroxyacyl]-alpha-D-glucosamine = a lipid A disaccharide + UDP + H(+)</text>
        <dbReference type="Rhea" id="RHEA:67828"/>
        <dbReference type="ChEBI" id="CHEBI:15378"/>
        <dbReference type="ChEBI" id="CHEBI:58223"/>
        <dbReference type="ChEBI" id="CHEBI:137748"/>
        <dbReference type="ChEBI" id="CHEBI:176338"/>
        <dbReference type="ChEBI" id="CHEBI:176343"/>
        <dbReference type="EC" id="2.4.1.182"/>
    </reaction>
</comment>
<reference evidence="13" key="1">
    <citation type="journal article" date="2013" name="BMC Microbiol.">
        <title>Taxonomy and evolution of bacteriochlorophyll a-containing members of the OM60/NOR5 clade of marine gammaproteobacteria: description of Luminiphilus syltensis gen. nov., sp. nov., reclassification of Haliea rubra as Pseudohaliea rubra gen. nov., comb. nov., and emendation of Chromatocurvus halotolerans.</title>
        <authorList>
            <person name="Spring S."/>
            <person name="Riedel T."/>
            <person name="Sproer C."/>
            <person name="Yan S."/>
            <person name="Harder J."/>
            <person name="Fuchs B.M."/>
        </authorList>
    </citation>
    <scope>NUCLEOTIDE SEQUENCE [LARGE SCALE GENOMIC DNA]</scope>
    <source>
        <strain evidence="13">NOR51-B</strain>
    </source>
</reference>
<keyword evidence="13" id="KW-1185">Reference proteome</keyword>
<dbReference type="EC" id="2.4.1.182" evidence="3 11"/>
<dbReference type="STRING" id="565045.NOR51B_1727"/>
<dbReference type="GO" id="GO:0005543">
    <property type="term" value="F:phospholipid binding"/>
    <property type="evidence" value="ECO:0007669"/>
    <property type="project" value="TreeGrafter"/>
</dbReference>
<dbReference type="Proteomes" id="UP000004699">
    <property type="component" value="Unassembled WGS sequence"/>
</dbReference>
<accession>B8KY88</accession>
<comment type="function">
    <text evidence="1 11">Condensation of UDP-2,3-diacylglucosamine and 2,3-diacylglucosamine-1-phosphate to form lipid A disaccharide, a precursor of lipid A, a phosphorylated glycolipid that anchors the lipopolysaccharide to the outer membrane of the cell.</text>
</comment>
<evidence type="ECO:0000313" key="13">
    <source>
        <dbReference type="Proteomes" id="UP000004699"/>
    </source>
</evidence>
<name>B8KY88_9GAMM</name>
<organism evidence="12 13">
    <name type="scientific">Luminiphilus syltensis NOR5-1B</name>
    <dbReference type="NCBI Taxonomy" id="565045"/>
    <lineage>
        <taxon>Bacteria</taxon>
        <taxon>Pseudomonadati</taxon>
        <taxon>Pseudomonadota</taxon>
        <taxon>Gammaproteobacteria</taxon>
        <taxon>Cellvibrionales</taxon>
        <taxon>Halieaceae</taxon>
        <taxon>Luminiphilus</taxon>
    </lineage>
</organism>
<dbReference type="UniPathway" id="UPA00973"/>
<evidence type="ECO:0000256" key="6">
    <source>
        <dbReference type="ARBA" id="ARBA00022556"/>
    </source>
</evidence>
<evidence type="ECO:0000256" key="11">
    <source>
        <dbReference type="HAMAP-Rule" id="MF_00392"/>
    </source>
</evidence>
<keyword evidence="7 11" id="KW-0328">Glycosyltransferase</keyword>
<evidence type="ECO:0000313" key="12">
    <source>
        <dbReference type="EMBL" id="EED35780.1"/>
    </source>
</evidence>
<dbReference type="HAMAP" id="MF_00392">
    <property type="entry name" value="LpxB"/>
    <property type="match status" value="1"/>
</dbReference>
<evidence type="ECO:0000256" key="5">
    <source>
        <dbReference type="ARBA" id="ARBA00022516"/>
    </source>
</evidence>
<evidence type="ECO:0000256" key="2">
    <source>
        <dbReference type="ARBA" id="ARBA00007868"/>
    </source>
</evidence>
<dbReference type="Pfam" id="PF02684">
    <property type="entry name" value="LpxB"/>
    <property type="match status" value="1"/>
</dbReference>
<dbReference type="PANTHER" id="PTHR30372:SF4">
    <property type="entry name" value="LIPID-A-DISACCHARIDE SYNTHASE, MITOCHONDRIAL-RELATED"/>
    <property type="match status" value="1"/>
</dbReference>
<gene>
    <name evidence="11 12" type="primary">lpxB</name>
    <name evidence="12" type="ORF">NOR51B_1727</name>
</gene>
<dbReference type="InterPro" id="IPR003835">
    <property type="entry name" value="Glyco_trans_19"/>
</dbReference>
<evidence type="ECO:0000256" key="1">
    <source>
        <dbReference type="ARBA" id="ARBA00002056"/>
    </source>
</evidence>
<keyword evidence="9 11" id="KW-0443">Lipid metabolism</keyword>
<keyword evidence="6 11" id="KW-0441">Lipid A biosynthesis</keyword>
<dbReference type="OrthoDB" id="9801642at2"/>
<dbReference type="AlphaFoldDB" id="B8KY88"/>
<sequence>MPEGALNIGVLAGEASGDILGAAVLQELAQRHTQMAVSGIGGDLMAAQGLHSLVPMDRLSVMGLIEPLKRLPELLRIRQAVYNQQIALRPDLFLGIDSPDFNLTLERKLRRSGMTTAHLVSPSVWAWRPGRIRRIAEAVDLMLCLLPFEVPIYEQAGIPAVCVGHPLIEELPLLPDKATARIRLGFADNDTVVAVMPGSRAAEVRMLMPLFKEAMLRLVQVNPALRFVIPAASPHRREQIMAVLEGVDLPVEVIEAQGRLAMVAADSVLLASGTATLEAMLLRRPMVIAYRLGAVSWQVLSRMAITRFVGLPNILADREIVPELLQDAATPSAIADAIMGILAEGDQTQVPVFEELAERIGADFAPRAADALEGLLSR</sequence>
<dbReference type="GO" id="GO:0008915">
    <property type="term" value="F:lipid-A-disaccharide synthase activity"/>
    <property type="evidence" value="ECO:0007669"/>
    <property type="project" value="UniProtKB-UniRule"/>
</dbReference>
<evidence type="ECO:0000256" key="10">
    <source>
        <dbReference type="ARBA" id="ARBA00048975"/>
    </source>
</evidence>
<dbReference type="PANTHER" id="PTHR30372">
    <property type="entry name" value="LIPID-A-DISACCHARIDE SYNTHASE"/>
    <property type="match status" value="1"/>
</dbReference>
<dbReference type="NCBIfam" id="TIGR00215">
    <property type="entry name" value="lpxB"/>
    <property type="match status" value="1"/>
</dbReference>
<dbReference type="EMBL" id="DS999411">
    <property type="protein sequence ID" value="EED35780.1"/>
    <property type="molecule type" value="Genomic_DNA"/>
</dbReference>
<dbReference type="GO" id="GO:0009245">
    <property type="term" value="P:lipid A biosynthetic process"/>
    <property type="evidence" value="ECO:0007669"/>
    <property type="project" value="UniProtKB-UniRule"/>
</dbReference>
<proteinExistence type="inferred from homology"/>
<comment type="similarity">
    <text evidence="2 11">Belongs to the LpxB family.</text>
</comment>
<evidence type="ECO:0000256" key="4">
    <source>
        <dbReference type="ARBA" id="ARBA00020902"/>
    </source>
</evidence>
<evidence type="ECO:0000256" key="3">
    <source>
        <dbReference type="ARBA" id="ARBA00012687"/>
    </source>
</evidence>
<dbReference type="HOGENOM" id="CLU_036577_3_0_6"/>
<evidence type="ECO:0000256" key="7">
    <source>
        <dbReference type="ARBA" id="ARBA00022676"/>
    </source>
</evidence>
<dbReference type="RefSeq" id="WP_009020526.1">
    <property type="nucleotide sequence ID" value="NZ_DS999411.1"/>
</dbReference>
<evidence type="ECO:0000256" key="9">
    <source>
        <dbReference type="ARBA" id="ARBA00023098"/>
    </source>
</evidence>
<keyword evidence="5 11" id="KW-0444">Lipid biosynthesis</keyword>
<keyword evidence="8 11" id="KW-0808">Transferase</keyword>